<dbReference type="SUPFAM" id="SSF48726">
    <property type="entry name" value="Immunoglobulin"/>
    <property type="match status" value="3"/>
</dbReference>
<dbReference type="GO" id="GO:0016020">
    <property type="term" value="C:membrane"/>
    <property type="evidence" value="ECO:0007669"/>
    <property type="project" value="UniProtKB-SubCell"/>
</dbReference>
<protein>
    <recommendedName>
        <fullName evidence="9">Ig-like domain-containing protein</fullName>
    </recommendedName>
</protein>
<dbReference type="InterPro" id="IPR013783">
    <property type="entry name" value="Ig-like_fold"/>
</dbReference>
<keyword evidence="3 7" id="KW-0472">Membrane</keyword>
<dbReference type="FunFam" id="2.60.40.10:FF:000142">
    <property type="entry name" value="V-set domain-containing T-cell activation inhibitor 1"/>
    <property type="match status" value="1"/>
</dbReference>
<keyword evidence="11" id="KW-1185">Reference proteome</keyword>
<proteinExistence type="predicted"/>
<dbReference type="GO" id="GO:1903037">
    <property type="term" value="P:regulation of leukocyte cell-cell adhesion"/>
    <property type="evidence" value="ECO:0007669"/>
    <property type="project" value="UniProtKB-ARBA"/>
</dbReference>
<organism evidence="10 11">
    <name type="scientific">Callorhinchus milii</name>
    <name type="common">Ghost shark</name>
    <dbReference type="NCBI Taxonomy" id="7868"/>
    <lineage>
        <taxon>Eukaryota</taxon>
        <taxon>Metazoa</taxon>
        <taxon>Chordata</taxon>
        <taxon>Craniata</taxon>
        <taxon>Vertebrata</taxon>
        <taxon>Chondrichthyes</taxon>
        <taxon>Holocephali</taxon>
        <taxon>Chimaeriformes</taxon>
        <taxon>Callorhinchidae</taxon>
        <taxon>Callorhinchus</taxon>
    </lineage>
</organism>
<evidence type="ECO:0000256" key="6">
    <source>
        <dbReference type="ARBA" id="ARBA00023319"/>
    </source>
</evidence>
<dbReference type="AlphaFoldDB" id="A0A4W3K7K4"/>
<keyword evidence="6" id="KW-0393">Immunoglobulin domain</keyword>
<dbReference type="InterPro" id="IPR003598">
    <property type="entry name" value="Ig_sub2"/>
</dbReference>
<dbReference type="Ensembl" id="ENSCMIT00000048710.1">
    <property type="protein sequence ID" value="ENSCMIP00000048036.1"/>
    <property type="gene ID" value="ENSCMIG00000019658.1"/>
</dbReference>
<dbReference type="SMART" id="SM00408">
    <property type="entry name" value="IGc2"/>
    <property type="match status" value="2"/>
</dbReference>
<dbReference type="PANTHER" id="PTHR24100">
    <property type="entry name" value="BUTYROPHILIN"/>
    <property type="match status" value="1"/>
</dbReference>
<evidence type="ECO:0000259" key="9">
    <source>
        <dbReference type="PROSITE" id="PS50835"/>
    </source>
</evidence>
<gene>
    <name evidence="10" type="primary">LOC103180136</name>
</gene>
<reference evidence="11" key="1">
    <citation type="journal article" date="2006" name="Science">
        <title>Ancient noncoding elements conserved in the human genome.</title>
        <authorList>
            <person name="Venkatesh B."/>
            <person name="Kirkness E.F."/>
            <person name="Loh Y.H."/>
            <person name="Halpern A.L."/>
            <person name="Lee A.P."/>
            <person name="Johnson J."/>
            <person name="Dandona N."/>
            <person name="Viswanathan L.D."/>
            <person name="Tay A."/>
            <person name="Venter J.C."/>
            <person name="Strausberg R.L."/>
            <person name="Brenner S."/>
        </authorList>
    </citation>
    <scope>NUCLEOTIDE SEQUENCE [LARGE SCALE GENOMIC DNA]</scope>
</reference>
<evidence type="ECO:0000256" key="1">
    <source>
        <dbReference type="ARBA" id="ARBA00004370"/>
    </source>
</evidence>
<dbReference type="Gene3D" id="2.60.40.10">
    <property type="entry name" value="Immunoglobulins"/>
    <property type="match status" value="3"/>
</dbReference>
<evidence type="ECO:0000256" key="7">
    <source>
        <dbReference type="SAM" id="Phobius"/>
    </source>
</evidence>
<dbReference type="GO" id="GO:0050863">
    <property type="term" value="P:regulation of T cell activation"/>
    <property type="evidence" value="ECO:0007669"/>
    <property type="project" value="UniProtKB-ARBA"/>
</dbReference>
<evidence type="ECO:0000313" key="10">
    <source>
        <dbReference type="Ensembl" id="ENSCMIP00000048036.1"/>
    </source>
</evidence>
<dbReference type="InParanoid" id="A0A4W3K7K4"/>
<feature type="domain" description="Ig-like" evidence="9">
    <location>
        <begin position="26"/>
        <end position="120"/>
    </location>
</feature>
<feature type="domain" description="Ig-like" evidence="9">
    <location>
        <begin position="139"/>
        <end position="213"/>
    </location>
</feature>
<name>A0A4W3K7K4_CALMI</name>
<dbReference type="PANTHER" id="PTHR24100:SF106">
    <property type="entry name" value="HERV-H LTR-ASSOCIATING PROTEIN 2"/>
    <property type="match status" value="1"/>
</dbReference>
<dbReference type="OrthoDB" id="9983389at2759"/>
<evidence type="ECO:0000256" key="4">
    <source>
        <dbReference type="ARBA" id="ARBA00023157"/>
    </source>
</evidence>
<dbReference type="InterPro" id="IPR013106">
    <property type="entry name" value="Ig_V-set"/>
</dbReference>
<reference evidence="10" key="5">
    <citation type="submission" date="2025-09" db="UniProtKB">
        <authorList>
            <consortium name="Ensembl"/>
        </authorList>
    </citation>
    <scope>IDENTIFICATION</scope>
</reference>
<evidence type="ECO:0000256" key="5">
    <source>
        <dbReference type="ARBA" id="ARBA00023180"/>
    </source>
</evidence>
<feature type="transmembrane region" description="Helical" evidence="7">
    <location>
        <begin position="348"/>
        <end position="367"/>
    </location>
</feature>
<keyword evidence="7" id="KW-1133">Transmembrane helix</keyword>
<accession>A0A4W3K7K4</accession>
<dbReference type="Proteomes" id="UP000314986">
    <property type="component" value="Unassembled WGS sequence"/>
</dbReference>
<dbReference type="InterPro" id="IPR007110">
    <property type="entry name" value="Ig-like_dom"/>
</dbReference>
<dbReference type="InterPro" id="IPR003599">
    <property type="entry name" value="Ig_sub"/>
</dbReference>
<reference evidence="11" key="3">
    <citation type="journal article" date="2014" name="Nature">
        <title>Elephant shark genome provides unique insights into gnathostome evolution.</title>
        <authorList>
            <consortium name="International Elephant Shark Genome Sequencing Consortium"/>
            <person name="Venkatesh B."/>
            <person name="Lee A.P."/>
            <person name="Ravi V."/>
            <person name="Maurya A.K."/>
            <person name="Lian M.M."/>
            <person name="Swann J.B."/>
            <person name="Ohta Y."/>
            <person name="Flajnik M.F."/>
            <person name="Sutoh Y."/>
            <person name="Kasahara M."/>
            <person name="Hoon S."/>
            <person name="Gangu V."/>
            <person name="Roy S.W."/>
            <person name="Irimia M."/>
            <person name="Korzh V."/>
            <person name="Kondrychyn I."/>
            <person name="Lim Z.W."/>
            <person name="Tay B.H."/>
            <person name="Tohari S."/>
            <person name="Kong K.W."/>
            <person name="Ho S."/>
            <person name="Lorente-Galdos B."/>
            <person name="Quilez J."/>
            <person name="Marques-Bonet T."/>
            <person name="Raney B.J."/>
            <person name="Ingham P.W."/>
            <person name="Tay A."/>
            <person name="Hillier L.W."/>
            <person name="Minx P."/>
            <person name="Boehm T."/>
            <person name="Wilson R.K."/>
            <person name="Brenner S."/>
            <person name="Warren W.C."/>
        </authorList>
    </citation>
    <scope>NUCLEOTIDE SEQUENCE [LARGE SCALE GENOMIC DNA]</scope>
</reference>
<evidence type="ECO:0000313" key="11">
    <source>
        <dbReference type="Proteomes" id="UP000314986"/>
    </source>
</evidence>
<feature type="chain" id="PRO_5021311082" description="Ig-like domain-containing protein" evidence="8">
    <location>
        <begin position="18"/>
        <end position="370"/>
    </location>
</feature>
<dbReference type="OMA" id="SMEYDAQ"/>
<evidence type="ECO:0000256" key="3">
    <source>
        <dbReference type="ARBA" id="ARBA00023136"/>
    </source>
</evidence>
<feature type="domain" description="Ig-like" evidence="9">
    <location>
        <begin position="235"/>
        <end position="325"/>
    </location>
</feature>
<dbReference type="GeneTree" id="ENSGT00940000162944"/>
<comment type="subcellular location">
    <subcellularLocation>
        <location evidence="1">Membrane</location>
    </subcellularLocation>
</comment>
<dbReference type="KEGG" id="cmk:103180136"/>
<evidence type="ECO:0000256" key="8">
    <source>
        <dbReference type="SAM" id="SignalP"/>
    </source>
</evidence>
<dbReference type="InterPro" id="IPR036179">
    <property type="entry name" value="Ig-like_dom_sf"/>
</dbReference>
<sequence>MFHQIFSICIFLQISNSVGYIVGVISKDVILNCQFGPANLDDIIIHWTQGPRVVHSFYRSTDQLAKQAEAYRGRTKLFTSEISSGNGSLLLSSIDITDEGEYNCYASTPDGKYENKVPLKVGAEYRNLLLTPPNMLSVETMPASLSCSASGGYPNFTLLWQTVRNDGMDEKNTITPMDEKTTISHDTKGLFIVRSDLNIMQTSNRTYKCNIKNDLLNQSWNGSWKMQGTQDGKVGQDITLHHIYSNNDSSDLAITWRFKNTENSSSVILCELKGQKSTEDAKCGDKPSTTENEWNVSLVLHNVTLQDSGEYTCEITSKSSTQLFTNILKLETLPIIAPETSENLRHHYIIIASILLVLSLTTFAIFYKPK</sequence>
<evidence type="ECO:0000256" key="2">
    <source>
        <dbReference type="ARBA" id="ARBA00022729"/>
    </source>
</evidence>
<keyword evidence="4" id="KW-1015">Disulfide bond</keyword>
<dbReference type="RefSeq" id="XP_007893989.1">
    <property type="nucleotide sequence ID" value="XM_007895798.2"/>
</dbReference>
<keyword evidence="7" id="KW-0812">Transmembrane</keyword>
<dbReference type="Pfam" id="PF07686">
    <property type="entry name" value="V-set"/>
    <property type="match status" value="2"/>
</dbReference>
<keyword evidence="5" id="KW-0325">Glycoprotein</keyword>
<dbReference type="InterPro" id="IPR050504">
    <property type="entry name" value="IgSF_BTN/MOG"/>
</dbReference>
<feature type="signal peptide" evidence="8">
    <location>
        <begin position="1"/>
        <end position="17"/>
    </location>
</feature>
<reference evidence="11" key="2">
    <citation type="journal article" date="2007" name="PLoS Biol.">
        <title>Survey sequencing and comparative analysis of the elephant shark (Callorhinchus milii) genome.</title>
        <authorList>
            <person name="Venkatesh B."/>
            <person name="Kirkness E.F."/>
            <person name="Loh Y.H."/>
            <person name="Halpern A.L."/>
            <person name="Lee A.P."/>
            <person name="Johnson J."/>
            <person name="Dandona N."/>
            <person name="Viswanathan L.D."/>
            <person name="Tay A."/>
            <person name="Venter J.C."/>
            <person name="Strausberg R.L."/>
            <person name="Brenner S."/>
        </authorList>
    </citation>
    <scope>NUCLEOTIDE SEQUENCE [LARGE SCALE GENOMIC DNA]</scope>
</reference>
<keyword evidence="2 8" id="KW-0732">Signal</keyword>
<dbReference type="GeneID" id="103180136"/>
<dbReference type="Pfam" id="PF22705">
    <property type="entry name" value="C2-set_3"/>
    <property type="match status" value="1"/>
</dbReference>
<reference evidence="10" key="4">
    <citation type="submission" date="2025-08" db="UniProtKB">
        <authorList>
            <consortium name="Ensembl"/>
        </authorList>
    </citation>
    <scope>IDENTIFICATION</scope>
</reference>
<dbReference type="PROSITE" id="PS50835">
    <property type="entry name" value="IG_LIKE"/>
    <property type="match status" value="3"/>
</dbReference>
<dbReference type="InterPro" id="IPR053896">
    <property type="entry name" value="BTN3A2-like_Ig-C"/>
</dbReference>
<dbReference type="SMART" id="SM00409">
    <property type="entry name" value="IG"/>
    <property type="match status" value="2"/>
</dbReference>